<keyword evidence="8" id="KW-1185">Reference proteome</keyword>
<dbReference type="GO" id="GO:0008270">
    <property type="term" value="F:zinc ion binding"/>
    <property type="evidence" value="ECO:0007669"/>
    <property type="project" value="UniProtKB-KW"/>
</dbReference>
<gene>
    <name evidence="7" type="ORF">THAPSDRAFT_4147</name>
</gene>
<evidence type="ECO:0000313" key="8">
    <source>
        <dbReference type="Proteomes" id="UP000001449"/>
    </source>
</evidence>
<dbReference type="SUPFAM" id="SSF57850">
    <property type="entry name" value="RING/U-box"/>
    <property type="match status" value="1"/>
</dbReference>
<feature type="domain" description="RING-type" evidence="6">
    <location>
        <begin position="539"/>
        <end position="584"/>
    </location>
</feature>
<dbReference type="AlphaFoldDB" id="B8C123"/>
<feature type="region of interest" description="Disordered" evidence="5">
    <location>
        <begin position="850"/>
        <end position="902"/>
    </location>
</feature>
<dbReference type="GeneID" id="7442068"/>
<evidence type="ECO:0000313" key="7">
    <source>
        <dbReference type="EMBL" id="EED93164.1"/>
    </source>
</evidence>
<reference evidence="7 8" key="2">
    <citation type="journal article" date="2008" name="Nature">
        <title>The Phaeodactylum genome reveals the evolutionary history of diatom genomes.</title>
        <authorList>
            <person name="Bowler C."/>
            <person name="Allen A.E."/>
            <person name="Badger J.H."/>
            <person name="Grimwood J."/>
            <person name="Jabbari K."/>
            <person name="Kuo A."/>
            <person name="Maheswari U."/>
            <person name="Martens C."/>
            <person name="Maumus F."/>
            <person name="Otillar R.P."/>
            <person name="Rayko E."/>
            <person name="Salamov A."/>
            <person name="Vandepoele K."/>
            <person name="Beszteri B."/>
            <person name="Gruber A."/>
            <person name="Heijde M."/>
            <person name="Katinka M."/>
            <person name="Mock T."/>
            <person name="Valentin K."/>
            <person name="Verret F."/>
            <person name="Berges J.A."/>
            <person name="Brownlee C."/>
            <person name="Cadoret J.P."/>
            <person name="Chiovitti A."/>
            <person name="Choi C.J."/>
            <person name="Coesel S."/>
            <person name="De Martino A."/>
            <person name="Detter J.C."/>
            <person name="Durkin C."/>
            <person name="Falciatore A."/>
            <person name="Fournet J."/>
            <person name="Haruta M."/>
            <person name="Huysman M.J."/>
            <person name="Jenkins B.D."/>
            <person name="Jiroutova K."/>
            <person name="Jorgensen R.E."/>
            <person name="Joubert Y."/>
            <person name="Kaplan A."/>
            <person name="Kroger N."/>
            <person name="Kroth P.G."/>
            <person name="La Roche J."/>
            <person name="Lindquist E."/>
            <person name="Lommer M."/>
            <person name="Martin-Jezequel V."/>
            <person name="Lopez P.J."/>
            <person name="Lucas S."/>
            <person name="Mangogna M."/>
            <person name="McGinnis K."/>
            <person name="Medlin L.K."/>
            <person name="Montsant A."/>
            <person name="Oudot-Le Secq M.P."/>
            <person name="Napoli C."/>
            <person name="Obornik M."/>
            <person name="Parker M.S."/>
            <person name="Petit J.L."/>
            <person name="Porcel B.M."/>
            <person name="Poulsen N."/>
            <person name="Robison M."/>
            <person name="Rychlewski L."/>
            <person name="Rynearson T.A."/>
            <person name="Schmutz J."/>
            <person name="Shapiro H."/>
            <person name="Siaut M."/>
            <person name="Stanley M."/>
            <person name="Sussman M.R."/>
            <person name="Taylor A.R."/>
            <person name="Vardi A."/>
            <person name="von Dassow P."/>
            <person name="Vyverman W."/>
            <person name="Willis A."/>
            <person name="Wyrwicz L.S."/>
            <person name="Rokhsar D.S."/>
            <person name="Weissenbach J."/>
            <person name="Armbrust E.V."/>
            <person name="Green B.R."/>
            <person name="Van de Peer Y."/>
            <person name="Grigoriev I.V."/>
        </authorList>
    </citation>
    <scope>NUCLEOTIDE SEQUENCE [LARGE SCALE GENOMIC DNA]</scope>
    <source>
        <strain evidence="7 8">CCMP1335</strain>
    </source>
</reference>
<feature type="region of interest" description="Disordered" evidence="5">
    <location>
        <begin position="496"/>
        <end position="525"/>
    </location>
</feature>
<feature type="compositionally biased region" description="Basic and acidic residues" evidence="5">
    <location>
        <begin position="1127"/>
        <end position="1152"/>
    </location>
</feature>
<dbReference type="InterPro" id="IPR001841">
    <property type="entry name" value="Znf_RING"/>
</dbReference>
<feature type="region of interest" description="Disordered" evidence="5">
    <location>
        <begin position="349"/>
        <end position="381"/>
    </location>
</feature>
<feature type="compositionally biased region" description="Basic and acidic residues" evidence="5">
    <location>
        <begin position="120"/>
        <end position="135"/>
    </location>
</feature>
<feature type="compositionally biased region" description="Polar residues" evidence="5">
    <location>
        <begin position="23"/>
        <end position="39"/>
    </location>
</feature>
<keyword evidence="3" id="KW-0862">Zinc</keyword>
<dbReference type="PROSITE" id="PS00518">
    <property type="entry name" value="ZF_RING_1"/>
    <property type="match status" value="1"/>
</dbReference>
<evidence type="ECO:0000256" key="3">
    <source>
        <dbReference type="ARBA" id="ARBA00022833"/>
    </source>
</evidence>
<feature type="compositionally biased region" description="Polar residues" evidence="5">
    <location>
        <begin position="250"/>
        <end position="272"/>
    </location>
</feature>
<dbReference type="Proteomes" id="UP000001449">
    <property type="component" value="Chromosome 4"/>
</dbReference>
<feature type="region of interest" description="Disordered" evidence="5">
    <location>
        <begin position="1112"/>
        <end position="1170"/>
    </location>
</feature>
<feature type="compositionally biased region" description="Polar residues" evidence="5">
    <location>
        <begin position="173"/>
        <end position="185"/>
    </location>
</feature>
<accession>B8C123</accession>
<feature type="compositionally biased region" description="Basic and acidic residues" evidence="5">
    <location>
        <begin position="868"/>
        <end position="881"/>
    </location>
</feature>
<name>B8C123_THAPS</name>
<keyword evidence="2 4" id="KW-0863">Zinc-finger</keyword>
<sequence length="1209" mass="132714">MKRVPLSPRDFSRHPPSLGSPRNYRSSQSPLSKSINNRDVLSPSMPHSGHVRSIMSSWETSGSGISKTSYGNSSGGGRTSLRDSSPLKSRRYDHYDVSDQENVIGGRNSNGNRYRSSIDSSRRDEMNKPSYDSHRTNYSSKYGNTNNISSSKYTKKYSLKDNSWMHPKDTADTFDSASISPSSTEGYGYGASKYGSSSYNNTSSYLRDYKSNVNSYLKNDHQRKEDLETYTSTNCAASTTASVSSRLTSKLSNVSRSASSSTKDNQDGKLSSKLSSITSNESIPHAHSSDSSTLNYSLGKLDDMEEQGGEEESTFDISDSSRVSINYMNEHETNKKVSDDEVAMHAENNNLSNNEVDDESSASSQEGDNASQQTASTATTKNDIAKSIGNLRSYVEMGEKLMNAHKISSCPSSDSCNSSLMYSLATETGKMSLPKILSNSSSDSDNSDSVDPSDLVASTLAECRLLLQMSPPPSPYGGNSRKKYIRGANKPKLEVKIDDNTLLPQASSTDSTTLSSPDNSTLNSSTIGGMSNLSKFLKCPCCTMEFAESGNRAPLHSFACDHIVCQKCVFQGEMSNTMVPCPECGEEEAFDKAKPVVSRSYCNLVKSIESYNVRKNERVSVRGDMMHLNKNNSGTSGRKGCVPSQIRVFSPSSHHRAANVDKLELERKEENESNDVSNEEGEVQQHRRAPSIDAGVGSAGDEDRDSDEVEIIDTTRESSCQASAPTETVDAADVEIMDEGEANAVDDVAETKDIAMPAEDSGMANADAFSAPPKEPATPVSRAEFRFLQRKEKLEQSLEKVNRILERSKINKKAEDNAIIEETVESNVLEGFETEEVAAGDESKVISLRLSKSDESQEMNNDSDDSGDDVKEKSPKSEETNSTHAPAPRKRGSMQRLKPQLRIDTGVYSQKTPTSTAHVDPSQLAVVEKPTPEIQVTSLEENIDQLDQRGVQTSSVDNIFRKTASSSSLVSFGAHENNFASSSTSSEEGDNAFLLGASAPAKGGKQMIKPSIRDRLTVSTEKQRKELQKLTDDHRCPQFLPSLTYSTMQEADEFVGLVSEKESPMWSNCARNTVIGRRLKQTSLGTPQKFFRQLKHAKMLDHSLSLVDSYDESHHRPSVGFGVEGESDWKPKFDNEGKDDTERQNEDGREQDLLQGPTYDFSEPSCSLSASSDEEYDLKGALVTHKPKFHKRVLSKLVFKKGRKGLLLK</sequence>
<dbReference type="InterPro" id="IPR013083">
    <property type="entry name" value="Znf_RING/FYVE/PHD"/>
</dbReference>
<evidence type="ECO:0000256" key="4">
    <source>
        <dbReference type="PROSITE-ProRule" id="PRU00175"/>
    </source>
</evidence>
<dbReference type="EMBL" id="CM000641">
    <property type="protein sequence ID" value="EED93164.1"/>
    <property type="molecule type" value="Genomic_DNA"/>
</dbReference>
<dbReference type="RefSeq" id="XP_002289627.1">
    <property type="nucleotide sequence ID" value="XM_002289591.1"/>
</dbReference>
<dbReference type="InParanoid" id="B8C123"/>
<feature type="region of interest" description="Disordered" evidence="5">
    <location>
        <begin position="652"/>
        <end position="706"/>
    </location>
</feature>
<evidence type="ECO:0000256" key="5">
    <source>
        <dbReference type="SAM" id="MobiDB-lite"/>
    </source>
</evidence>
<evidence type="ECO:0000256" key="2">
    <source>
        <dbReference type="ARBA" id="ARBA00022771"/>
    </source>
</evidence>
<dbReference type="PaxDb" id="35128-Thaps4147"/>
<evidence type="ECO:0000259" key="6">
    <source>
        <dbReference type="PROSITE" id="PS50089"/>
    </source>
</evidence>
<dbReference type="HOGENOM" id="CLU_269967_0_0_1"/>
<feature type="compositionally biased region" description="Polar residues" evidence="5">
    <location>
        <begin position="136"/>
        <end position="148"/>
    </location>
</feature>
<keyword evidence="1" id="KW-0479">Metal-binding</keyword>
<feature type="region of interest" description="Disordered" evidence="5">
    <location>
        <begin position="246"/>
        <end position="272"/>
    </location>
</feature>
<protein>
    <recommendedName>
        <fullName evidence="6">RING-type domain-containing protein</fullName>
    </recommendedName>
</protein>
<feature type="region of interest" description="Disordered" evidence="5">
    <location>
        <begin position="1"/>
        <end position="150"/>
    </location>
</feature>
<reference evidence="7 8" key="1">
    <citation type="journal article" date="2004" name="Science">
        <title>The genome of the diatom Thalassiosira pseudonana: ecology, evolution, and metabolism.</title>
        <authorList>
            <person name="Armbrust E.V."/>
            <person name="Berges J.A."/>
            <person name="Bowler C."/>
            <person name="Green B.R."/>
            <person name="Martinez D."/>
            <person name="Putnam N.H."/>
            <person name="Zhou S."/>
            <person name="Allen A.E."/>
            <person name="Apt K.E."/>
            <person name="Bechner M."/>
            <person name="Brzezinski M.A."/>
            <person name="Chaal B.K."/>
            <person name="Chiovitti A."/>
            <person name="Davis A.K."/>
            <person name="Demarest M.S."/>
            <person name="Detter J.C."/>
            <person name="Glavina T."/>
            <person name="Goodstein D."/>
            <person name="Hadi M.Z."/>
            <person name="Hellsten U."/>
            <person name="Hildebrand M."/>
            <person name="Jenkins B.D."/>
            <person name="Jurka J."/>
            <person name="Kapitonov V.V."/>
            <person name="Kroger N."/>
            <person name="Lau W.W."/>
            <person name="Lane T.W."/>
            <person name="Larimer F.W."/>
            <person name="Lippmeier J.C."/>
            <person name="Lucas S."/>
            <person name="Medina M."/>
            <person name="Montsant A."/>
            <person name="Obornik M."/>
            <person name="Parker M.S."/>
            <person name="Palenik B."/>
            <person name="Pazour G.J."/>
            <person name="Richardson P.M."/>
            <person name="Rynearson T.A."/>
            <person name="Saito M.A."/>
            <person name="Schwartz D.C."/>
            <person name="Thamatrakoln K."/>
            <person name="Valentin K."/>
            <person name="Vardi A."/>
            <person name="Wilkerson F.P."/>
            <person name="Rokhsar D.S."/>
        </authorList>
    </citation>
    <scope>NUCLEOTIDE SEQUENCE [LARGE SCALE GENOMIC DNA]</scope>
    <source>
        <strain evidence="7 8">CCMP1335</strain>
    </source>
</reference>
<proteinExistence type="predicted"/>
<feature type="compositionally biased region" description="Basic and acidic residues" evidence="5">
    <location>
        <begin position="658"/>
        <end position="671"/>
    </location>
</feature>
<evidence type="ECO:0000256" key="1">
    <source>
        <dbReference type="ARBA" id="ARBA00022723"/>
    </source>
</evidence>
<feature type="compositionally biased region" description="Low complexity" evidence="5">
    <location>
        <begin position="370"/>
        <end position="380"/>
    </location>
</feature>
<feature type="compositionally biased region" description="Low complexity" evidence="5">
    <location>
        <begin position="507"/>
        <end position="525"/>
    </location>
</feature>
<feature type="compositionally biased region" description="Polar residues" evidence="5">
    <location>
        <begin position="54"/>
        <end position="72"/>
    </location>
</feature>
<dbReference type="InterPro" id="IPR017907">
    <property type="entry name" value="Znf_RING_CS"/>
</dbReference>
<dbReference type="KEGG" id="tps:THAPSDRAFT_4147"/>
<dbReference type="PROSITE" id="PS50089">
    <property type="entry name" value="ZF_RING_2"/>
    <property type="match status" value="1"/>
</dbReference>
<dbReference type="Gene3D" id="3.30.40.10">
    <property type="entry name" value="Zinc/RING finger domain, C3HC4 (zinc finger)"/>
    <property type="match status" value="1"/>
</dbReference>
<organism evidence="7 8">
    <name type="scientific">Thalassiosira pseudonana</name>
    <name type="common">Marine diatom</name>
    <name type="synonym">Cyclotella nana</name>
    <dbReference type="NCBI Taxonomy" id="35128"/>
    <lineage>
        <taxon>Eukaryota</taxon>
        <taxon>Sar</taxon>
        <taxon>Stramenopiles</taxon>
        <taxon>Ochrophyta</taxon>
        <taxon>Bacillariophyta</taxon>
        <taxon>Coscinodiscophyceae</taxon>
        <taxon>Thalassiosirophycidae</taxon>
        <taxon>Thalassiosirales</taxon>
        <taxon>Thalassiosiraceae</taxon>
        <taxon>Thalassiosira</taxon>
    </lineage>
</organism>
<feature type="region of interest" description="Disordered" evidence="5">
    <location>
        <begin position="171"/>
        <end position="193"/>
    </location>
</feature>